<dbReference type="Proteomes" id="UP001500427">
    <property type="component" value="Unassembled WGS sequence"/>
</dbReference>
<keyword evidence="2" id="KW-0547">Nucleotide-binding</keyword>
<gene>
    <name evidence="6" type="ORF">GCM10023258_22590</name>
</gene>
<keyword evidence="7" id="KW-1185">Reference proteome</keyword>
<dbReference type="Pfam" id="PF05746">
    <property type="entry name" value="DALR_1"/>
    <property type="match status" value="1"/>
</dbReference>
<dbReference type="SUPFAM" id="SSF47323">
    <property type="entry name" value="Anticodon-binding domain of a subclass of class I aminoacyl-tRNA synthetases"/>
    <property type="match status" value="1"/>
</dbReference>
<dbReference type="InterPro" id="IPR009080">
    <property type="entry name" value="tRNAsynth_Ia_anticodon-bd"/>
</dbReference>
<accession>A0ABP9JCT9</accession>
<evidence type="ECO:0000313" key="6">
    <source>
        <dbReference type="EMBL" id="GAA5027669.1"/>
    </source>
</evidence>
<proteinExistence type="predicted"/>
<feature type="domain" description="DALR anticodon binding" evidence="5">
    <location>
        <begin position="224"/>
        <end position="343"/>
    </location>
</feature>
<dbReference type="Gene3D" id="1.10.730.10">
    <property type="entry name" value="Isoleucyl-tRNA Synthetase, Domain 1"/>
    <property type="match status" value="1"/>
</dbReference>
<evidence type="ECO:0000256" key="1">
    <source>
        <dbReference type="ARBA" id="ARBA00022598"/>
    </source>
</evidence>
<sequence>MSRTHIPWVRLIPMSCDTTGCPRQDSNLRSRLRRAVLYPLSYGGGSHLRALGEISSSGARSLNHPRGAGERPAPRLAGMTPEQLRALLVGVVERAVRAGDLPEHALAGPPDGPLFRPTDLRAAGVVADWVTPVAQRWAPALGLAPLALARVLAQGLTLDRSVASVEVAPSGLLTITLEDTVRGAVIALVQARQDDYALEESSPRPDQFAETPGSRPPGDPVRVAQLAHARLCRLVRTAEAAGVERRGSARLDVLAHVTERHLLVAVADLPQRLHTHEGDPAQQLRAVTDLAVLADDWDHPVRPLAAGESVRPEHAARLALADTVRIVLRNGLARVGASAPERM</sequence>
<comment type="caution">
    <text evidence="6">The sequence shown here is derived from an EMBL/GenBank/DDBJ whole genome shotgun (WGS) entry which is preliminary data.</text>
</comment>
<feature type="region of interest" description="Disordered" evidence="4">
    <location>
        <begin position="196"/>
        <end position="219"/>
    </location>
</feature>
<organism evidence="6 7">
    <name type="scientific">Terrabacter aeriphilus</name>
    <dbReference type="NCBI Taxonomy" id="515662"/>
    <lineage>
        <taxon>Bacteria</taxon>
        <taxon>Bacillati</taxon>
        <taxon>Actinomycetota</taxon>
        <taxon>Actinomycetes</taxon>
        <taxon>Micrococcales</taxon>
        <taxon>Intrasporangiaceae</taxon>
        <taxon>Terrabacter</taxon>
    </lineage>
</organism>
<keyword evidence="1" id="KW-0436">Ligase</keyword>
<dbReference type="SMART" id="SM00836">
    <property type="entry name" value="DALR_1"/>
    <property type="match status" value="1"/>
</dbReference>
<reference evidence="7" key="1">
    <citation type="journal article" date="2019" name="Int. J. Syst. Evol. Microbiol.">
        <title>The Global Catalogue of Microorganisms (GCM) 10K type strain sequencing project: providing services to taxonomists for standard genome sequencing and annotation.</title>
        <authorList>
            <consortium name="The Broad Institute Genomics Platform"/>
            <consortium name="The Broad Institute Genome Sequencing Center for Infectious Disease"/>
            <person name="Wu L."/>
            <person name="Ma J."/>
        </authorList>
    </citation>
    <scope>NUCLEOTIDE SEQUENCE [LARGE SCALE GENOMIC DNA]</scope>
    <source>
        <strain evidence="7">JCM 17687</strain>
    </source>
</reference>
<name>A0ABP9JCT9_9MICO</name>
<protein>
    <recommendedName>
        <fullName evidence="5">DALR anticodon binding domain-containing protein</fullName>
    </recommendedName>
</protein>
<dbReference type="InterPro" id="IPR008909">
    <property type="entry name" value="DALR_anticod-bd"/>
</dbReference>
<keyword evidence="3" id="KW-0067">ATP-binding</keyword>
<evidence type="ECO:0000256" key="3">
    <source>
        <dbReference type="ARBA" id="ARBA00022840"/>
    </source>
</evidence>
<evidence type="ECO:0000313" key="7">
    <source>
        <dbReference type="Proteomes" id="UP001500427"/>
    </source>
</evidence>
<evidence type="ECO:0000256" key="4">
    <source>
        <dbReference type="SAM" id="MobiDB-lite"/>
    </source>
</evidence>
<dbReference type="EMBL" id="BAABIW010000014">
    <property type="protein sequence ID" value="GAA5027669.1"/>
    <property type="molecule type" value="Genomic_DNA"/>
</dbReference>
<evidence type="ECO:0000259" key="5">
    <source>
        <dbReference type="SMART" id="SM00836"/>
    </source>
</evidence>
<evidence type="ECO:0000256" key="2">
    <source>
        <dbReference type="ARBA" id="ARBA00022741"/>
    </source>
</evidence>